<evidence type="ECO:0000256" key="4">
    <source>
        <dbReference type="ARBA" id="ARBA00023136"/>
    </source>
</evidence>
<keyword evidence="3 5" id="KW-1133">Transmembrane helix</keyword>
<dbReference type="RefSeq" id="WP_071457434.1">
    <property type="nucleotide sequence ID" value="NZ_CP017267.1"/>
</dbReference>
<evidence type="ECO:0000256" key="5">
    <source>
        <dbReference type="SAM" id="Phobius"/>
    </source>
</evidence>
<dbReference type="Proteomes" id="UP000191200">
    <property type="component" value="Chromosome"/>
</dbReference>
<dbReference type="KEGG" id="vte:BHY08_08370"/>
<protein>
    <submittedName>
        <fullName evidence="6">Formate-nitrite transporter</fullName>
    </submittedName>
</protein>
<comment type="subcellular location">
    <subcellularLocation>
        <location evidence="1">Membrane</location>
        <topology evidence="1">Multi-pass membrane protein</topology>
    </subcellularLocation>
</comment>
<dbReference type="Pfam" id="PF01226">
    <property type="entry name" value="Form_Nir_trans"/>
    <property type="match status" value="1"/>
</dbReference>
<keyword evidence="7" id="KW-1185">Reference proteome</keyword>
<organism evidence="6 7">
    <name type="scientific">Vagococcus teuberi</name>
    <dbReference type="NCBI Taxonomy" id="519472"/>
    <lineage>
        <taxon>Bacteria</taxon>
        <taxon>Bacillati</taxon>
        <taxon>Bacillota</taxon>
        <taxon>Bacilli</taxon>
        <taxon>Lactobacillales</taxon>
        <taxon>Enterococcaceae</taxon>
        <taxon>Vagococcus</taxon>
    </lineage>
</organism>
<dbReference type="PANTHER" id="PTHR30520:SF8">
    <property type="entry name" value="NITRITE TRANSPORTER NIRC"/>
    <property type="match status" value="1"/>
</dbReference>
<dbReference type="STRING" id="519472.BHY08_08370"/>
<dbReference type="AlphaFoldDB" id="A0A1J0A7B2"/>
<dbReference type="PANTHER" id="PTHR30520">
    <property type="entry name" value="FORMATE TRANSPORTER-RELATED"/>
    <property type="match status" value="1"/>
</dbReference>
<evidence type="ECO:0000256" key="2">
    <source>
        <dbReference type="ARBA" id="ARBA00022692"/>
    </source>
</evidence>
<feature type="transmembrane region" description="Helical" evidence="5">
    <location>
        <begin position="153"/>
        <end position="172"/>
    </location>
</feature>
<name>A0A1J0A7B2_9ENTE</name>
<dbReference type="GO" id="GO:0015499">
    <property type="term" value="F:formate transmembrane transporter activity"/>
    <property type="evidence" value="ECO:0007669"/>
    <property type="project" value="TreeGrafter"/>
</dbReference>
<dbReference type="InterPro" id="IPR023271">
    <property type="entry name" value="Aquaporin-like"/>
</dbReference>
<feature type="transmembrane region" description="Helical" evidence="5">
    <location>
        <begin position="210"/>
        <end position="229"/>
    </location>
</feature>
<feature type="transmembrane region" description="Helical" evidence="5">
    <location>
        <begin position="184"/>
        <end position="204"/>
    </location>
</feature>
<feature type="transmembrane region" description="Helical" evidence="5">
    <location>
        <begin position="62"/>
        <end position="83"/>
    </location>
</feature>
<feature type="transmembrane region" description="Helical" evidence="5">
    <location>
        <begin position="104"/>
        <end position="126"/>
    </location>
</feature>
<reference evidence="6 7" key="1">
    <citation type="submission" date="2016-09" db="EMBL/GenBank/DDBJ databases">
        <title>Vagococcus teuberi sp. nov., isolated from the Malian artisanal sour milk fene.</title>
        <authorList>
            <person name="Wullschleger S."/>
            <person name="Seifert C."/>
            <person name="Baumgartner S."/>
            <person name="Lacroix C."/>
            <person name="Bonfoh B."/>
            <person name="Stevens M.J."/>
            <person name="Meile L."/>
        </authorList>
    </citation>
    <scope>NUCLEOTIDE SEQUENCE [LARGE SCALE GENOMIC DNA]</scope>
    <source>
        <strain evidence="6 7">DSM 21459</strain>
    </source>
</reference>
<evidence type="ECO:0000313" key="6">
    <source>
        <dbReference type="EMBL" id="APB31829.1"/>
    </source>
</evidence>
<gene>
    <name evidence="6" type="ORF">BHY08_08370</name>
</gene>
<evidence type="ECO:0000256" key="1">
    <source>
        <dbReference type="ARBA" id="ARBA00004141"/>
    </source>
</evidence>
<dbReference type="InterPro" id="IPR000292">
    <property type="entry name" value="For/NO2_transpt"/>
</dbReference>
<feature type="transmembrane region" description="Helical" evidence="5">
    <location>
        <begin position="236"/>
        <end position="254"/>
    </location>
</feature>
<evidence type="ECO:0000256" key="3">
    <source>
        <dbReference type="ARBA" id="ARBA00022989"/>
    </source>
</evidence>
<dbReference type="OrthoDB" id="9786493at2"/>
<feature type="transmembrane region" description="Helical" evidence="5">
    <location>
        <begin position="29"/>
        <end position="50"/>
    </location>
</feature>
<evidence type="ECO:0000313" key="7">
    <source>
        <dbReference type="Proteomes" id="UP000191200"/>
    </source>
</evidence>
<proteinExistence type="predicted"/>
<keyword evidence="2 5" id="KW-0812">Transmembrane</keyword>
<keyword evidence="4 5" id="KW-0472">Membrane</keyword>
<accession>A0A1J0A7B2</accession>
<dbReference type="GO" id="GO:0005886">
    <property type="term" value="C:plasma membrane"/>
    <property type="evidence" value="ECO:0007669"/>
    <property type="project" value="TreeGrafter"/>
</dbReference>
<dbReference type="Gene3D" id="1.20.1080.10">
    <property type="entry name" value="Glycerol uptake facilitator protein"/>
    <property type="match status" value="1"/>
</dbReference>
<dbReference type="EMBL" id="CP017267">
    <property type="protein sequence ID" value="APB31829.1"/>
    <property type="molecule type" value="Genomic_DNA"/>
</dbReference>
<sequence length="264" mass="28652">MAQHSELMAKLDASIEKKDELIQKHFGKYAMRSILATLYLSLGSAIAIGLGLKFTDPAAGKALYAMAFGLGLALIIFLNAELGTSNMMYMTVATYRKKLAPSRALKILLVCVLFNLIGALVIAYMLSLTGSFKGLPADNFLTHLVEGKFEKGILQTLIEGIFANVIVNLAVLMSMKLKDDVGRLFGIILVIFIFTFLGFEHVIANFIYFPLAYFSSGGVIAGMTVGAVATNLIFTFIGNFIGGGLVIGLTYSWLNKDESVDYLD</sequence>